<dbReference type="Proteomes" id="UP001501638">
    <property type="component" value="Unassembled WGS sequence"/>
</dbReference>
<gene>
    <name evidence="2" type="ORF">GCM10010405_13470</name>
</gene>
<reference evidence="2 3" key="1">
    <citation type="journal article" date="2019" name="Int. J. Syst. Evol. Microbiol.">
        <title>The Global Catalogue of Microorganisms (GCM) 10K type strain sequencing project: providing services to taxonomists for standard genome sequencing and annotation.</title>
        <authorList>
            <consortium name="The Broad Institute Genomics Platform"/>
            <consortium name="The Broad Institute Genome Sequencing Center for Infectious Disease"/>
            <person name="Wu L."/>
            <person name="Ma J."/>
        </authorList>
    </citation>
    <scope>NUCLEOTIDE SEQUENCE [LARGE SCALE GENOMIC DNA]</scope>
    <source>
        <strain evidence="2 3">JCM 6305</strain>
    </source>
</reference>
<name>A0ABN3JLT5_9ACTN</name>
<evidence type="ECO:0000313" key="2">
    <source>
        <dbReference type="EMBL" id="GAA2431878.1"/>
    </source>
</evidence>
<dbReference type="EMBL" id="BAAASZ010000011">
    <property type="protein sequence ID" value="GAA2431878.1"/>
    <property type="molecule type" value="Genomic_DNA"/>
</dbReference>
<keyword evidence="3" id="KW-1185">Reference proteome</keyword>
<accession>A0ABN3JLT5</accession>
<dbReference type="RefSeq" id="WP_344321172.1">
    <property type="nucleotide sequence ID" value="NZ_BAAASZ010000011.1"/>
</dbReference>
<organism evidence="2 3">
    <name type="scientific">Streptomyces macrosporus</name>
    <dbReference type="NCBI Taxonomy" id="44032"/>
    <lineage>
        <taxon>Bacteria</taxon>
        <taxon>Bacillati</taxon>
        <taxon>Actinomycetota</taxon>
        <taxon>Actinomycetes</taxon>
        <taxon>Kitasatosporales</taxon>
        <taxon>Streptomycetaceae</taxon>
        <taxon>Streptomyces</taxon>
    </lineage>
</organism>
<comment type="caution">
    <text evidence="2">The sequence shown here is derived from an EMBL/GenBank/DDBJ whole genome shotgun (WGS) entry which is preliminary data.</text>
</comment>
<evidence type="ECO:0000256" key="1">
    <source>
        <dbReference type="SAM" id="MobiDB-lite"/>
    </source>
</evidence>
<sequence>MAHSPPPLPTTADRPGLPRRPAGPAGSSQATWQDACPLREWGCAAALRRPSWRLLSGHTTSDGEVEYCRCTCGALVVLCGGDLAAFTGSPVG</sequence>
<proteinExistence type="predicted"/>
<feature type="compositionally biased region" description="Low complexity" evidence="1">
    <location>
        <begin position="12"/>
        <end position="26"/>
    </location>
</feature>
<evidence type="ECO:0000313" key="3">
    <source>
        <dbReference type="Proteomes" id="UP001501638"/>
    </source>
</evidence>
<feature type="region of interest" description="Disordered" evidence="1">
    <location>
        <begin position="1"/>
        <end position="32"/>
    </location>
</feature>
<protein>
    <submittedName>
        <fullName evidence="2">Uncharacterized protein</fullName>
    </submittedName>
</protein>